<dbReference type="Pfam" id="PF18962">
    <property type="entry name" value="Por_Secre_tail"/>
    <property type="match status" value="1"/>
</dbReference>
<dbReference type="Proteomes" id="UP000007519">
    <property type="component" value="Chromosome"/>
</dbReference>
<dbReference type="EMBL" id="CP002831">
    <property type="protein sequence ID" value="AFC24338.1"/>
    <property type="molecule type" value="Genomic_DNA"/>
</dbReference>
<name>H6L9X5_SAPGL</name>
<evidence type="ECO:0000313" key="4">
    <source>
        <dbReference type="Proteomes" id="UP000007519"/>
    </source>
</evidence>
<evidence type="ECO:0000256" key="1">
    <source>
        <dbReference type="SAM" id="SignalP"/>
    </source>
</evidence>
<evidence type="ECO:0000259" key="2">
    <source>
        <dbReference type="Pfam" id="PF18962"/>
    </source>
</evidence>
<accession>H6L9X5</accession>
<dbReference type="KEGG" id="sgn:SGRA_1603"/>
<dbReference type="eggNOG" id="ENOG502ZT7Y">
    <property type="taxonomic scope" value="Bacteria"/>
</dbReference>
<dbReference type="AlphaFoldDB" id="H6L9X5"/>
<feature type="signal peptide" evidence="1">
    <location>
        <begin position="1"/>
        <end position="19"/>
    </location>
</feature>
<dbReference type="RefSeq" id="WP_015691974.1">
    <property type="nucleotide sequence ID" value="NC_016940.1"/>
</dbReference>
<dbReference type="HOGENOM" id="CLU_072798_0_0_10"/>
<dbReference type="InterPro" id="IPR026444">
    <property type="entry name" value="Secre_tail"/>
</dbReference>
<dbReference type="OrthoDB" id="6281169at2"/>
<reference evidence="3 4" key="1">
    <citation type="journal article" date="2012" name="Stand. Genomic Sci.">
        <title>Complete genome sequencing and analysis of Saprospira grandis str. Lewin, a predatory marine bacterium.</title>
        <authorList>
            <person name="Saw J.H."/>
            <person name="Yuryev A."/>
            <person name="Kanbe M."/>
            <person name="Hou S."/>
            <person name="Young A.G."/>
            <person name="Aizawa S."/>
            <person name="Alam M."/>
        </authorList>
    </citation>
    <scope>NUCLEOTIDE SEQUENCE [LARGE SCALE GENOMIC DNA]</scope>
    <source>
        <strain evidence="3 4">Lewin</strain>
    </source>
</reference>
<dbReference type="NCBIfam" id="TIGR04183">
    <property type="entry name" value="Por_Secre_tail"/>
    <property type="match status" value="1"/>
</dbReference>
<feature type="chain" id="PRO_5003604991" description="Secretion system C-terminal sorting domain-containing protein" evidence="1">
    <location>
        <begin position="20"/>
        <end position="321"/>
    </location>
</feature>
<proteinExistence type="predicted"/>
<organism evidence="3 4">
    <name type="scientific">Saprospira grandis (strain Lewin)</name>
    <dbReference type="NCBI Taxonomy" id="984262"/>
    <lineage>
        <taxon>Bacteria</taxon>
        <taxon>Pseudomonadati</taxon>
        <taxon>Bacteroidota</taxon>
        <taxon>Saprospiria</taxon>
        <taxon>Saprospirales</taxon>
        <taxon>Saprospiraceae</taxon>
        <taxon>Saprospira</taxon>
    </lineage>
</organism>
<evidence type="ECO:0000313" key="3">
    <source>
        <dbReference type="EMBL" id="AFC24338.1"/>
    </source>
</evidence>
<keyword evidence="4" id="KW-1185">Reference proteome</keyword>
<sequence>MRYLLLFISLFMFFNVTKAQQADTAAWCPPGATWVYSVSAWGPDSYLKYTYEKDTVLLNQAVKKIALSRVNYIGPTVGQGRSESQIGYEYEYMSNDSLYFYDPTSNSFILKFDFNAVQGDSLVVRNPRSTCDSLPNFPDQDTLYIDSLSQDTFNQLIFDRYHLSSGSFESFRFDPVIKYIGSFESFHPEVSETTCPLPIDGYVHKQLFFYQDSLRGRLVFSETYNDTLVDNIISNIFRTESGISAAKEVRVFPNPAQDELWLDIALNGALNLSIYNLAGQEVRHFQLHQNHFSVRDLPKGMYILYLRTDDQQFYQTKFVKQ</sequence>
<feature type="domain" description="Secretion system C-terminal sorting" evidence="2">
    <location>
        <begin position="251"/>
        <end position="318"/>
    </location>
</feature>
<keyword evidence="1" id="KW-0732">Signal</keyword>
<gene>
    <name evidence="3" type="ordered locus">SGRA_1603</name>
</gene>
<protein>
    <recommendedName>
        <fullName evidence="2">Secretion system C-terminal sorting domain-containing protein</fullName>
    </recommendedName>
</protein>